<dbReference type="RefSeq" id="WP_270078214.1">
    <property type="nucleotide sequence ID" value="NZ_CP115174.1"/>
</dbReference>
<sequence length="255" mass="26755">MGDLHFDCTMCGQCCHGLRLPLSLAEARLWLDKGGTVQLMCEAHPWPEEPADGDALGHYRRARTFAAQSGGLPVRIMVTLVAAFAGPCPFLLPDMRCGNYAERPRVCRIYPAEMNPFAVLKPAGKACPPEAWNDANPLLARNGEAVAPETVAIVAAARATSIEDGRAKERLCADLGIAVAALGNEGYVAHSPNPAALRAALAGLENARPFRSVAWTVASNRSATIAMLEAAGAQSLLAADGDAGASDYIGFFPAG</sequence>
<keyword evidence="2" id="KW-1185">Reference proteome</keyword>
<dbReference type="EMBL" id="CP115174">
    <property type="protein sequence ID" value="WBO23582.1"/>
    <property type="molecule type" value="Genomic_DNA"/>
</dbReference>
<dbReference type="Proteomes" id="UP001210865">
    <property type="component" value="Chromosome"/>
</dbReference>
<reference evidence="1 2" key="1">
    <citation type="submission" date="2022-12" db="EMBL/GenBank/DDBJ databases">
        <title>Sphingomonas abieness sp. nov., an endophytic bacterium isolated from Abies koreana.</title>
        <authorList>
            <person name="Jiang L."/>
            <person name="Lee J."/>
        </authorList>
    </citation>
    <scope>NUCLEOTIDE SEQUENCE [LARGE SCALE GENOMIC DNA]</scope>
    <source>
        <strain evidence="2">PAMB 00755</strain>
    </source>
</reference>
<evidence type="ECO:0000313" key="2">
    <source>
        <dbReference type="Proteomes" id="UP001210865"/>
    </source>
</evidence>
<name>A0ABY7NQW0_9SPHN</name>
<gene>
    <name evidence="1" type="ORF">PBT88_05490</name>
</gene>
<organism evidence="1 2">
    <name type="scientific">Sphingomonas abietis</name>
    <dbReference type="NCBI Taxonomy" id="3012344"/>
    <lineage>
        <taxon>Bacteria</taxon>
        <taxon>Pseudomonadati</taxon>
        <taxon>Pseudomonadota</taxon>
        <taxon>Alphaproteobacteria</taxon>
        <taxon>Sphingomonadales</taxon>
        <taxon>Sphingomonadaceae</taxon>
        <taxon>Sphingomonas</taxon>
    </lineage>
</organism>
<protein>
    <submittedName>
        <fullName evidence="1">YkgJ family cysteine cluster protein</fullName>
    </submittedName>
</protein>
<proteinExistence type="predicted"/>
<accession>A0ABY7NQW0</accession>
<dbReference type="InterPro" id="IPR005358">
    <property type="entry name" value="Puta_zinc/iron-chelating_dom"/>
</dbReference>
<evidence type="ECO:0000313" key="1">
    <source>
        <dbReference type="EMBL" id="WBO23582.1"/>
    </source>
</evidence>
<dbReference type="Pfam" id="PF03692">
    <property type="entry name" value="CxxCxxCC"/>
    <property type="match status" value="1"/>
</dbReference>